<comment type="subcellular location">
    <subcellularLocation>
        <location evidence="1">Nucleus</location>
    </subcellularLocation>
</comment>
<organism evidence="8">
    <name type="scientific">Chrysanthemum morifolium</name>
    <name type="common">Florist's daisy</name>
    <name type="synonym">Dendranthema grandiflorum</name>
    <dbReference type="NCBI Taxonomy" id="41568"/>
    <lineage>
        <taxon>Eukaryota</taxon>
        <taxon>Viridiplantae</taxon>
        <taxon>Streptophyta</taxon>
        <taxon>Embryophyta</taxon>
        <taxon>Tracheophyta</taxon>
        <taxon>Spermatophyta</taxon>
        <taxon>Magnoliopsida</taxon>
        <taxon>eudicotyledons</taxon>
        <taxon>Gunneridae</taxon>
        <taxon>Pentapetalae</taxon>
        <taxon>asterids</taxon>
        <taxon>campanulids</taxon>
        <taxon>Asterales</taxon>
        <taxon>Asteraceae</taxon>
        <taxon>Asteroideae</taxon>
        <taxon>Anthemideae</taxon>
        <taxon>Artemisiinae</taxon>
        <taxon>Chrysanthemum</taxon>
    </lineage>
</organism>
<proteinExistence type="evidence at transcript level"/>
<feature type="domain" description="Myb/SANT-like DNA-binding" evidence="7">
    <location>
        <begin position="9"/>
        <end position="94"/>
    </location>
</feature>
<dbReference type="InterPro" id="IPR044823">
    <property type="entry name" value="ASIL1/2-like"/>
</dbReference>
<accession>A0A141FQL0</accession>
<dbReference type="PANTHER" id="PTHR31307">
    <property type="entry name" value="TRIHELIX TRANSCRIPTION FACTOR ASIL2"/>
    <property type="match status" value="1"/>
</dbReference>
<evidence type="ECO:0000313" key="8">
    <source>
        <dbReference type="EMBL" id="ALF46667.1"/>
    </source>
</evidence>
<dbReference type="PANTHER" id="PTHR31307:SF40">
    <property type="entry name" value="TRIHELIX TRANSCRIPTION FACTOR ENAP1-RELATED"/>
    <property type="match status" value="1"/>
</dbReference>
<evidence type="ECO:0000256" key="3">
    <source>
        <dbReference type="ARBA" id="ARBA00023054"/>
    </source>
</evidence>
<name>A0A141FQL0_CHRMO</name>
<reference evidence="8" key="1">
    <citation type="journal article" date="2016" name="Int. J. Mol. Sci.">
        <title>Transcriptome-Wide Identification and Expression Profiling Analysis of Chrysanthemum Trihelix Transcription Factors.</title>
        <authorList>
            <person name="Song A."/>
            <person name="Wu D."/>
            <person name="Fan Q."/>
            <person name="Tian C."/>
            <person name="Chen S."/>
            <person name="Guan Z."/>
            <person name="Xin J."/>
            <person name="Zhao K."/>
            <person name="Chen F."/>
        </authorList>
    </citation>
    <scope>NUCLEOTIDE SEQUENCE</scope>
</reference>
<evidence type="ECO:0000256" key="6">
    <source>
        <dbReference type="ARBA" id="ARBA00023242"/>
    </source>
</evidence>
<evidence type="ECO:0000256" key="4">
    <source>
        <dbReference type="ARBA" id="ARBA00023125"/>
    </source>
</evidence>
<dbReference type="Gene3D" id="1.10.10.60">
    <property type="entry name" value="Homeodomain-like"/>
    <property type="match status" value="1"/>
</dbReference>
<evidence type="ECO:0000259" key="7">
    <source>
        <dbReference type="Pfam" id="PF13837"/>
    </source>
</evidence>
<keyword evidence="3" id="KW-0175">Coiled coil</keyword>
<dbReference type="InterPro" id="IPR044822">
    <property type="entry name" value="Myb_DNA-bind_4"/>
</dbReference>
<keyword evidence="6" id="KW-0539">Nucleus</keyword>
<feature type="non-terminal residue" evidence="8">
    <location>
        <position position="216"/>
    </location>
</feature>
<gene>
    <name evidence="8" type="primary">TH12</name>
</gene>
<keyword evidence="5" id="KW-0804">Transcription</keyword>
<dbReference type="AlphaFoldDB" id="A0A141FQL0"/>
<evidence type="ECO:0000256" key="5">
    <source>
        <dbReference type="ARBA" id="ARBA00023163"/>
    </source>
</evidence>
<keyword evidence="2" id="KW-0805">Transcription regulation</keyword>
<evidence type="ECO:0000256" key="2">
    <source>
        <dbReference type="ARBA" id="ARBA00023015"/>
    </source>
</evidence>
<evidence type="ECO:0000256" key="1">
    <source>
        <dbReference type="ARBA" id="ARBA00004123"/>
    </source>
</evidence>
<keyword evidence="4" id="KW-0238">DNA-binding</keyword>
<sequence length="216" mass="24860">MNTRNSRDECWTESATKTLIDSWGDRYLKLNRGNLRQADWKDVANAVNSTRDDFTKPPRSDIQCKNRLDTVKKKYKLEKSKNIESKWPFFKKMDYLLAGGKLMKSKGGLSGEGESVSNVVSEKVEFGGSGCSGDEELGNAFVRFAEVYERVENSKWDAFVKMEKERLEFVKEVEFGRVKMLMETQLEIEKIRGMMMKKRAVSSVRDSLSPEKKPEL</sequence>
<protein>
    <submittedName>
        <fullName evidence="8">Trihelix protein</fullName>
    </submittedName>
</protein>
<dbReference type="GO" id="GO:0000976">
    <property type="term" value="F:transcription cis-regulatory region binding"/>
    <property type="evidence" value="ECO:0007669"/>
    <property type="project" value="TreeGrafter"/>
</dbReference>
<dbReference type="FunFam" id="1.10.10.60:FF:000104">
    <property type="entry name" value="trihelix transcription factor ASIL2"/>
    <property type="match status" value="1"/>
</dbReference>
<dbReference type="GO" id="GO:0005634">
    <property type="term" value="C:nucleus"/>
    <property type="evidence" value="ECO:0007669"/>
    <property type="project" value="UniProtKB-SubCell"/>
</dbReference>
<dbReference type="EMBL" id="KT253122">
    <property type="protein sequence ID" value="ALF46667.1"/>
    <property type="molecule type" value="mRNA"/>
</dbReference>
<dbReference type="Pfam" id="PF13837">
    <property type="entry name" value="Myb_DNA-bind_4"/>
    <property type="match status" value="1"/>
</dbReference>